<accession>A0A1V8T212</accession>
<dbReference type="CDD" id="cd03038">
    <property type="entry name" value="GST_N_etherase_LigE"/>
    <property type="match status" value="1"/>
</dbReference>
<dbReference type="Proteomes" id="UP000192596">
    <property type="component" value="Unassembled WGS sequence"/>
</dbReference>
<evidence type="ECO:0000313" key="5">
    <source>
        <dbReference type="Proteomes" id="UP000192596"/>
    </source>
</evidence>
<feature type="compositionally biased region" description="Polar residues" evidence="1">
    <location>
        <begin position="352"/>
        <end position="396"/>
    </location>
</feature>
<proteinExistence type="predicted"/>
<dbReference type="InterPro" id="IPR054416">
    <property type="entry name" value="GST_UstS-like_C"/>
</dbReference>
<protein>
    <submittedName>
        <fullName evidence="4">Uncharacterized protein</fullName>
    </submittedName>
</protein>
<dbReference type="OrthoDB" id="4951845at2759"/>
<evidence type="ECO:0000259" key="2">
    <source>
        <dbReference type="Pfam" id="PF13409"/>
    </source>
</evidence>
<dbReference type="Gene3D" id="3.40.30.10">
    <property type="entry name" value="Glutaredoxin"/>
    <property type="match status" value="1"/>
</dbReference>
<feature type="domain" description="Glutathione S-transferase UstS-like C-terminal" evidence="3">
    <location>
        <begin position="118"/>
        <end position="214"/>
    </location>
</feature>
<dbReference type="InterPro" id="IPR036249">
    <property type="entry name" value="Thioredoxin-like_sf"/>
</dbReference>
<gene>
    <name evidence="4" type="ORF">B0A48_09206</name>
</gene>
<keyword evidence="5" id="KW-1185">Reference proteome</keyword>
<dbReference type="Pfam" id="PF13409">
    <property type="entry name" value="GST_N_2"/>
    <property type="match status" value="1"/>
</dbReference>
<feature type="region of interest" description="Disordered" evidence="1">
    <location>
        <begin position="277"/>
        <end position="408"/>
    </location>
</feature>
<evidence type="ECO:0000259" key="3">
    <source>
        <dbReference type="Pfam" id="PF22041"/>
    </source>
</evidence>
<dbReference type="InParanoid" id="A0A1V8T212"/>
<dbReference type="AlphaFoldDB" id="A0A1V8T212"/>
<evidence type="ECO:0000256" key="1">
    <source>
        <dbReference type="SAM" id="MobiDB-lite"/>
    </source>
</evidence>
<dbReference type="STRING" id="1507870.A0A1V8T212"/>
<sequence>MATNTIEPEVVLYDLACIDGECFSPVVWRIRLMLNYKQIPYRTVFVEFPDIEPTLKALDISPASGEKKYSVPAIYHQPSNKYIMDSGAISKFLESTYPKPSLQLSSDLGTEIEVQGRAVLGPVLSITVPPREIDHLSPRAAEYFRRTREARWGHTLESLIEGDNEEQAWIAAQDGMKEQDKLIKKNRAKGPFVLGAMPSYTDFFIAGVMESTRIQRQYGEHLLSEPSGYQCGRSTWDPGATNVPSIDRTPAYRHVAGSDTGAADLAIRYVTPFQAQPARVQPDGHRMQPGAATSAPQAIPMQQQQLRWAPGLDEARVRSVRPSSVAGMSDEYMQSGNTSRLSQSAQSSALTHTTQYPQSARQAPYQTVSPSQRPSTQSRAPSNSNPAQRLGPSTQPRMYGNPGKQRQLQVGFSGSYNQQYQPADIARGWTFSPPRTHDSWSHYAGSESAHSHDLPDVLDVAYSTGMLHSPISEFAGFDPRSASPLDIGEWTSEAYNLGDRSVNPSQLMAHSAPARPYQLPSSSRPMSVNTSVSNMEGQFVCTSPICKTPNATFRSKADLEYVALESSPDSLLTSDLDTTSAGMVRETTSASTAALASSRRKISSAI</sequence>
<evidence type="ECO:0000313" key="4">
    <source>
        <dbReference type="EMBL" id="OQO05437.1"/>
    </source>
</evidence>
<reference evidence="5" key="1">
    <citation type="submission" date="2017-03" db="EMBL/GenBank/DDBJ databases">
        <title>Genomes of endolithic fungi from Antarctica.</title>
        <authorList>
            <person name="Coleine C."/>
            <person name="Masonjones S."/>
            <person name="Stajich J.E."/>
        </authorList>
    </citation>
    <scope>NUCLEOTIDE SEQUENCE [LARGE SCALE GENOMIC DNA]</scope>
    <source>
        <strain evidence="5">CCFEE 5527</strain>
    </source>
</reference>
<dbReference type="InterPro" id="IPR004045">
    <property type="entry name" value="Glutathione_S-Trfase_N"/>
</dbReference>
<feature type="compositionally biased region" description="Polar residues" evidence="1">
    <location>
        <begin position="294"/>
        <end position="306"/>
    </location>
</feature>
<feature type="domain" description="GST N-terminal" evidence="2">
    <location>
        <begin position="23"/>
        <end position="95"/>
    </location>
</feature>
<comment type="caution">
    <text evidence="4">The sequence shown here is derived from an EMBL/GenBank/DDBJ whole genome shotgun (WGS) entry which is preliminary data.</text>
</comment>
<dbReference type="Gene3D" id="1.20.1050.10">
    <property type="match status" value="1"/>
</dbReference>
<name>A0A1V8T212_9PEZI</name>
<organism evidence="4 5">
    <name type="scientific">Cryoendolithus antarcticus</name>
    <dbReference type="NCBI Taxonomy" id="1507870"/>
    <lineage>
        <taxon>Eukaryota</taxon>
        <taxon>Fungi</taxon>
        <taxon>Dikarya</taxon>
        <taxon>Ascomycota</taxon>
        <taxon>Pezizomycotina</taxon>
        <taxon>Dothideomycetes</taxon>
        <taxon>Dothideomycetidae</taxon>
        <taxon>Cladosporiales</taxon>
        <taxon>Cladosporiaceae</taxon>
        <taxon>Cryoendolithus</taxon>
    </lineage>
</organism>
<dbReference type="SUPFAM" id="SSF52833">
    <property type="entry name" value="Thioredoxin-like"/>
    <property type="match status" value="1"/>
</dbReference>
<dbReference type="EMBL" id="NAJO01000019">
    <property type="protein sequence ID" value="OQO05437.1"/>
    <property type="molecule type" value="Genomic_DNA"/>
</dbReference>
<feature type="compositionally biased region" description="Low complexity" evidence="1">
    <location>
        <begin position="338"/>
        <end position="351"/>
    </location>
</feature>
<dbReference type="Pfam" id="PF22041">
    <property type="entry name" value="GST_C_7"/>
    <property type="match status" value="1"/>
</dbReference>